<dbReference type="Proteomes" id="UP001168990">
    <property type="component" value="Unassembled WGS sequence"/>
</dbReference>
<feature type="compositionally biased region" description="Low complexity" evidence="4">
    <location>
        <begin position="241"/>
        <end position="267"/>
    </location>
</feature>
<evidence type="ECO:0000256" key="4">
    <source>
        <dbReference type="SAM" id="MobiDB-lite"/>
    </source>
</evidence>
<keyword evidence="8" id="KW-1185">Reference proteome</keyword>
<protein>
    <submittedName>
        <fullName evidence="7">Uncharacterized protein</fullName>
    </submittedName>
</protein>
<gene>
    <name evidence="7" type="ORF">PV328_008694</name>
</gene>
<dbReference type="InterPro" id="IPR051095">
    <property type="entry name" value="Dros_DevTransReg"/>
</dbReference>
<feature type="DNA-binding region" description="H-T-H motif" evidence="3">
    <location>
        <begin position="392"/>
        <end position="412"/>
    </location>
</feature>
<dbReference type="Gene3D" id="3.30.710.10">
    <property type="entry name" value="Potassium Channel Kv1.1, Chain A"/>
    <property type="match status" value="1"/>
</dbReference>
<evidence type="ECO:0000313" key="7">
    <source>
        <dbReference type="EMBL" id="KAK0170912.1"/>
    </source>
</evidence>
<dbReference type="GO" id="GO:0005634">
    <property type="term" value="C:nucleus"/>
    <property type="evidence" value="ECO:0007669"/>
    <property type="project" value="UniProtKB-SubCell"/>
</dbReference>
<dbReference type="SUPFAM" id="SSF54695">
    <property type="entry name" value="POZ domain"/>
    <property type="match status" value="1"/>
</dbReference>
<keyword evidence="2 3" id="KW-0539">Nucleus</keyword>
<comment type="subcellular location">
    <subcellularLocation>
        <location evidence="1 3">Nucleus</location>
    </subcellularLocation>
</comment>
<name>A0AA39FJT1_9HYME</name>
<evidence type="ECO:0000256" key="1">
    <source>
        <dbReference type="ARBA" id="ARBA00004123"/>
    </source>
</evidence>
<dbReference type="PANTHER" id="PTHR23110">
    <property type="entry name" value="BTB DOMAIN TRANSCRIPTION FACTOR"/>
    <property type="match status" value="1"/>
</dbReference>
<dbReference type="InterPro" id="IPR007889">
    <property type="entry name" value="HTH_Psq"/>
</dbReference>
<dbReference type="GO" id="GO:0003677">
    <property type="term" value="F:DNA binding"/>
    <property type="evidence" value="ECO:0007669"/>
    <property type="project" value="UniProtKB-UniRule"/>
</dbReference>
<dbReference type="Pfam" id="PF05225">
    <property type="entry name" value="HTH_psq"/>
    <property type="match status" value="1"/>
</dbReference>
<evidence type="ECO:0000256" key="3">
    <source>
        <dbReference type="PROSITE-ProRule" id="PRU00320"/>
    </source>
</evidence>
<keyword evidence="3" id="KW-0238">DNA-binding</keyword>
<dbReference type="SUPFAM" id="SSF46689">
    <property type="entry name" value="Homeodomain-like"/>
    <property type="match status" value="1"/>
</dbReference>
<dbReference type="Gene3D" id="1.10.10.60">
    <property type="entry name" value="Homeodomain-like"/>
    <property type="match status" value="1"/>
</dbReference>
<dbReference type="Pfam" id="PF00651">
    <property type="entry name" value="BTB"/>
    <property type="match status" value="1"/>
</dbReference>
<comment type="caution">
    <text evidence="7">The sequence shown here is derived from an EMBL/GenBank/DDBJ whole genome shotgun (WGS) entry which is preliminary data.</text>
</comment>
<dbReference type="GO" id="GO:0006357">
    <property type="term" value="P:regulation of transcription by RNA polymerase II"/>
    <property type="evidence" value="ECO:0007669"/>
    <property type="project" value="TreeGrafter"/>
</dbReference>
<evidence type="ECO:0000259" key="5">
    <source>
        <dbReference type="PROSITE" id="PS50097"/>
    </source>
</evidence>
<feature type="region of interest" description="Disordered" evidence="4">
    <location>
        <begin position="308"/>
        <end position="345"/>
    </location>
</feature>
<dbReference type="PROSITE" id="PS50960">
    <property type="entry name" value="HTH_PSQ"/>
    <property type="match status" value="1"/>
</dbReference>
<dbReference type="InterPro" id="IPR000210">
    <property type="entry name" value="BTB/POZ_dom"/>
</dbReference>
<feature type="compositionally biased region" description="Low complexity" evidence="4">
    <location>
        <begin position="438"/>
        <end position="450"/>
    </location>
</feature>
<feature type="region of interest" description="Disordered" evidence="4">
    <location>
        <begin position="135"/>
        <end position="179"/>
    </location>
</feature>
<dbReference type="InterPro" id="IPR011333">
    <property type="entry name" value="SKP1/BTB/POZ_sf"/>
</dbReference>
<dbReference type="PROSITE" id="PS50097">
    <property type="entry name" value="BTB"/>
    <property type="match status" value="1"/>
</dbReference>
<dbReference type="PANTHER" id="PTHR23110:SF81">
    <property type="entry name" value="BTB-PROTEIN-VII, ISOFORM F-RELATED"/>
    <property type="match status" value="1"/>
</dbReference>
<feature type="compositionally biased region" description="Polar residues" evidence="4">
    <location>
        <begin position="225"/>
        <end position="235"/>
    </location>
</feature>
<dbReference type="AlphaFoldDB" id="A0AA39FJT1"/>
<evidence type="ECO:0000259" key="6">
    <source>
        <dbReference type="PROSITE" id="PS50960"/>
    </source>
</evidence>
<dbReference type="SMART" id="SM00225">
    <property type="entry name" value="BTB"/>
    <property type="match status" value="1"/>
</dbReference>
<reference evidence="7" key="2">
    <citation type="submission" date="2023-03" db="EMBL/GenBank/DDBJ databases">
        <authorList>
            <person name="Inwood S.N."/>
            <person name="Skelly J.G."/>
            <person name="Guhlin J."/>
            <person name="Harrop T.W.R."/>
            <person name="Goldson S.G."/>
            <person name="Dearden P.K."/>
        </authorList>
    </citation>
    <scope>NUCLEOTIDE SEQUENCE</scope>
    <source>
        <strain evidence="7">Irish</strain>
        <tissue evidence="7">Whole body</tissue>
    </source>
</reference>
<feature type="domain" description="BTB" evidence="5">
    <location>
        <begin position="31"/>
        <end position="96"/>
    </location>
</feature>
<accession>A0AA39FJT1</accession>
<dbReference type="InterPro" id="IPR009057">
    <property type="entry name" value="Homeodomain-like_sf"/>
</dbReference>
<feature type="compositionally biased region" description="Polar residues" evidence="4">
    <location>
        <begin position="308"/>
        <end position="333"/>
    </location>
</feature>
<evidence type="ECO:0000256" key="2">
    <source>
        <dbReference type="ARBA" id="ARBA00023242"/>
    </source>
</evidence>
<dbReference type="CDD" id="cd18315">
    <property type="entry name" value="BTB_POZ_BAB-like"/>
    <property type="match status" value="1"/>
</dbReference>
<feature type="domain" description="HTH psq-type" evidence="6">
    <location>
        <begin position="364"/>
        <end position="416"/>
    </location>
</feature>
<reference evidence="7" key="1">
    <citation type="journal article" date="2023" name="bioRxiv">
        <title>Scaffold-level genome assemblies of two parasitoid biocontrol wasps reveal the parthenogenesis mechanism and an associated novel virus.</title>
        <authorList>
            <person name="Inwood S."/>
            <person name="Skelly J."/>
            <person name="Guhlin J."/>
            <person name="Harrop T."/>
            <person name="Goldson S."/>
            <person name="Dearden P."/>
        </authorList>
    </citation>
    <scope>NUCLEOTIDE SEQUENCE</scope>
    <source>
        <strain evidence="7">Irish</strain>
        <tissue evidence="7">Whole body</tissue>
    </source>
</reference>
<sequence length="507" mass="54813">MSMQQFCLRWNNHQPNFISVFSSLLTNETLVDVTLGAEGRHLQAHKVVLSACSTYFQSLFTVNPCQHPIVILKDVKFSELKIMVDFMYYGEVNVSQEQLPSIIKTAESLKIKGLAEMHTASITKWPSGTSEHIIGDCGESCSPGPSPVSPSFRRKRSRKSSTGSASGEKSDEVNEVSLVATDTIKPEPVITIHSNLETIKRPVNASTESQGSIDEDQKSIISNMESGSTATPSQSDGGGSMQNTNQQSSGTNNGQSSHSSQSTSHQGLQWTIMEHTYPRFALSSCQTNLSVQTSSAFTTPEITATSSISDQYTGTGNTGSSCAMSSYSNSPHGSLQHALSGGHSPTTQCSNSCSSPCASPQATVKRKRSTNPQADENFIRALDAVRYGGIGFCKAARMYGVNNRTLWLEYKKRGYPNNRPSVKSRAKHESATTPPPQSSSQSVDSQSPTSMGPPPSTPHTVHNPHSMLTSHTPHPMLSSYVDGRHIDYPISNANMPINLHGVNYNSM</sequence>
<dbReference type="EMBL" id="JAQQBS010000003">
    <property type="protein sequence ID" value="KAK0170912.1"/>
    <property type="molecule type" value="Genomic_DNA"/>
</dbReference>
<proteinExistence type="predicted"/>
<feature type="region of interest" description="Disordered" evidence="4">
    <location>
        <begin position="225"/>
        <end position="267"/>
    </location>
</feature>
<evidence type="ECO:0000313" key="8">
    <source>
        <dbReference type="Proteomes" id="UP001168990"/>
    </source>
</evidence>
<feature type="region of interest" description="Disordered" evidence="4">
    <location>
        <begin position="414"/>
        <end position="476"/>
    </location>
</feature>
<organism evidence="7 8">
    <name type="scientific">Microctonus aethiopoides</name>
    <dbReference type="NCBI Taxonomy" id="144406"/>
    <lineage>
        <taxon>Eukaryota</taxon>
        <taxon>Metazoa</taxon>
        <taxon>Ecdysozoa</taxon>
        <taxon>Arthropoda</taxon>
        <taxon>Hexapoda</taxon>
        <taxon>Insecta</taxon>
        <taxon>Pterygota</taxon>
        <taxon>Neoptera</taxon>
        <taxon>Endopterygota</taxon>
        <taxon>Hymenoptera</taxon>
        <taxon>Apocrita</taxon>
        <taxon>Ichneumonoidea</taxon>
        <taxon>Braconidae</taxon>
        <taxon>Euphorinae</taxon>
        <taxon>Microctonus</taxon>
    </lineage>
</organism>